<dbReference type="GO" id="GO:0006508">
    <property type="term" value="P:proteolysis"/>
    <property type="evidence" value="ECO:0007669"/>
    <property type="project" value="UniProtKB-KW"/>
</dbReference>
<dbReference type="EMBL" id="ML732426">
    <property type="protein sequence ID" value="KAB8067977.1"/>
    <property type="molecule type" value="Genomic_DNA"/>
</dbReference>
<dbReference type="PROSITE" id="PS50203">
    <property type="entry name" value="CALPAIN_CAT"/>
    <property type="match status" value="1"/>
</dbReference>
<dbReference type="InterPro" id="IPR022684">
    <property type="entry name" value="Calpain_cysteine_protease"/>
</dbReference>
<dbReference type="Gene3D" id="3.90.70.10">
    <property type="entry name" value="Cysteine proteinases"/>
    <property type="match status" value="1"/>
</dbReference>
<proteinExistence type="inferred from homology"/>
<evidence type="ECO:0000256" key="4">
    <source>
        <dbReference type="ARBA" id="ARBA00022807"/>
    </source>
</evidence>
<gene>
    <name evidence="10" type="ORF">BDV29DRAFT_76971</name>
</gene>
<dbReference type="GO" id="GO:0004198">
    <property type="term" value="F:calcium-dependent cysteine-type endopeptidase activity"/>
    <property type="evidence" value="ECO:0007669"/>
    <property type="project" value="InterPro"/>
</dbReference>
<keyword evidence="3 6" id="KW-0378">Hydrolase</keyword>
<dbReference type="SMART" id="SM00230">
    <property type="entry name" value="CysPc"/>
    <property type="match status" value="1"/>
</dbReference>
<comment type="similarity">
    <text evidence="1">Belongs to the peptidase C2 family.</text>
</comment>
<dbReference type="PANTHER" id="PTHR10183:SF379">
    <property type="entry name" value="CALPAIN-5"/>
    <property type="match status" value="1"/>
</dbReference>
<evidence type="ECO:0000313" key="11">
    <source>
        <dbReference type="Proteomes" id="UP000326565"/>
    </source>
</evidence>
<feature type="domain" description="Calpain catalytic" evidence="9">
    <location>
        <begin position="141"/>
        <end position="439"/>
    </location>
</feature>
<dbReference type="Proteomes" id="UP000326565">
    <property type="component" value="Unassembled WGS sequence"/>
</dbReference>
<evidence type="ECO:0000256" key="3">
    <source>
        <dbReference type="ARBA" id="ARBA00022801"/>
    </source>
</evidence>
<organism evidence="10 11">
    <name type="scientific">Aspergillus leporis</name>
    <dbReference type="NCBI Taxonomy" id="41062"/>
    <lineage>
        <taxon>Eukaryota</taxon>
        <taxon>Fungi</taxon>
        <taxon>Dikarya</taxon>
        <taxon>Ascomycota</taxon>
        <taxon>Pezizomycotina</taxon>
        <taxon>Eurotiomycetes</taxon>
        <taxon>Eurotiomycetidae</taxon>
        <taxon>Eurotiales</taxon>
        <taxon>Aspergillaceae</taxon>
        <taxon>Aspergillus</taxon>
        <taxon>Aspergillus subgen. Circumdati</taxon>
    </lineage>
</organism>
<evidence type="ECO:0000256" key="1">
    <source>
        <dbReference type="ARBA" id="ARBA00007623"/>
    </source>
</evidence>
<dbReference type="Pfam" id="PF00648">
    <property type="entry name" value="Peptidase_C2"/>
    <property type="match status" value="2"/>
</dbReference>
<evidence type="ECO:0000259" key="9">
    <source>
        <dbReference type="PROSITE" id="PS50203"/>
    </source>
</evidence>
<dbReference type="InterPro" id="IPR038765">
    <property type="entry name" value="Papain-like_cys_pep_sf"/>
</dbReference>
<feature type="region of interest" description="Disordered" evidence="8">
    <location>
        <begin position="662"/>
        <end position="682"/>
    </location>
</feature>
<name>A0A5N5WJZ2_9EURO</name>
<feature type="compositionally biased region" description="Polar residues" evidence="8">
    <location>
        <begin position="670"/>
        <end position="682"/>
    </location>
</feature>
<feature type="active site" evidence="5 6">
    <location>
        <position position="363"/>
    </location>
</feature>
<protein>
    <recommendedName>
        <fullName evidence="9">Calpain catalytic domain-containing protein</fullName>
    </recommendedName>
</protein>
<feature type="active site" evidence="5 6">
    <location>
        <position position="170"/>
    </location>
</feature>
<evidence type="ECO:0000256" key="5">
    <source>
        <dbReference type="PIRSR" id="PIRSR622684-1"/>
    </source>
</evidence>
<feature type="active site" evidence="5 6">
    <location>
        <position position="383"/>
    </location>
</feature>
<sequence>MDHDDDASDMIFTPPPSSRSGSRNRRAIQTPQETLRQFWEQFNSKFPGRIYTVLPDNPYARRKAARIPNGVIQGQNAGKSYEEARKECQRAVERIIKECERLNQKYTDPHFDIEVDLKSGRRDCLDGLDAVNMEMRPRGVKRVTEIFEKPQFFVNGPTASDVRQGRDGDCWFMAALCTMGNKHGLIEEICVARDEKVGVYGFVFYRDGDWQQCIVDDKLYLRAADYDESIDERPIWDDINRADTEEEYRKVWQTGSRALYFAQCVDENETWLPLLEKAYAKAHGDFSSIEGGFVGEAIEDLTGGVTSEIMSNNILDKDRFWREELMQVNKEFLFGCGTGLFSNWLDPKYRGPPKDRKGISENHSYSIMEAKEVDGQRLLRLRNPWGKKEWTGAWSDGSEQWTPEWMEKLGHKFGNDGFFWISYNDLLKKYQHFDRTRLFGPEWSIAQQWATINVPWSADYHSTKFVVDVTKAGPVVLVLSQLDSRFFKGLAGEYDFVLKFRVQKEGEDDYTVRSQSSYLISRSVNAEVDLEPGRYHVLMKVTAYRDGDHPSTEEVVSRLAPTRREKLVQMGLSYDLAHAKGMVAETDNEKRARVELEQRLKAAERQKQIEATRKKLQKKWIQKQKIAARKQRNAARLSAKDHSNAVRGRAIERILTDGHVQSPLELATGSGDSFNTRPTSNDNVPIIKCNGIHVSEHEISGKGESQQSTLDSSYSSLPSYHDELDLLEGFEFDPDLDMPPEEPPEPRTALSTSNGCPLESASAPWNAVCVVGLRVYSKDPQLSLEVVRSAFDGSTGTALDMDDPLKSASFSQVGN</sequence>
<dbReference type="SUPFAM" id="SSF54001">
    <property type="entry name" value="Cysteine proteinases"/>
    <property type="match status" value="1"/>
</dbReference>
<evidence type="ECO:0000256" key="8">
    <source>
        <dbReference type="SAM" id="MobiDB-lite"/>
    </source>
</evidence>
<feature type="region of interest" description="Disordered" evidence="8">
    <location>
        <begin position="1"/>
        <end position="26"/>
    </location>
</feature>
<dbReference type="OrthoDB" id="424753at2759"/>
<keyword evidence="7" id="KW-0175">Coiled coil</keyword>
<evidence type="ECO:0000256" key="6">
    <source>
        <dbReference type="PROSITE-ProRule" id="PRU00239"/>
    </source>
</evidence>
<feature type="region of interest" description="Disordered" evidence="8">
    <location>
        <begin position="731"/>
        <end position="756"/>
    </location>
</feature>
<feature type="compositionally biased region" description="Acidic residues" evidence="8">
    <location>
        <begin position="731"/>
        <end position="743"/>
    </location>
</feature>
<accession>A0A5N5WJZ2</accession>
<dbReference type="FunFam" id="3.90.70.10:FF:000072">
    <property type="entry name" value="Cysteine proteinase"/>
    <property type="match status" value="1"/>
</dbReference>
<dbReference type="CDD" id="cd00044">
    <property type="entry name" value="CysPc"/>
    <property type="match status" value="1"/>
</dbReference>
<reference evidence="10 11" key="1">
    <citation type="submission" date="2019-04" db="EMBL/GenBank/DDBJ databases">
        <title>Friends and foes A comparative genomics study of 23 Aspergillus species from section Flavi.</title>
        <authorList>
            <consortium name="DOE Joint Genome Institute"/>
            <person name="Kjaerbolling I."/>
            <person name="Vesth T."/>
            <person name="Frisvad J.C."/>
            <person name="Nybo J.L."/>
            <person name="Theobald S."/>
            <person name="Kildgaard S."/>
            <person name="Isbrandt T."/>
            <person name="Kuo A."/>
            <person name="Sato A."/>
            <person name="Lyhne E.K."/>
            <person name="Kogle M.E."/>
            <person name="Wiebenga A."/>
            <person name="Kun R.S."/>
            <person name="Lubbers R.J."/>
            <person name="Makela M.R."/>
            <person name="Barry K."/>
            <person name="Chovatia M."/>
            <person name="Clum A."/>
            <person name="Daum C."/>
            <person name="Haridas S."/>
            <person name="He G."/>
            <person name="LaButti K."/>
            <person name="Lipzen A."/>
            <person name="Mondo S."/>
            <person name="Riley R."/>
            <person name="Salamov A."/>
            <person name="Simmons B.A."/>
            <person name="Magnuson J.K."/>
            <person name="Henrissat B."/>
            <person name="Mortensen U.H."/>
            <person name="Larsen T.O."/>
            <person name="Devries R.P."/>
            <person name="Grigoriev I.V."/>
            <person name="Machida M."/>
            <person name="Baker S.E."/>
            <person name="Andersen M.R."/>
        </authorList>
    </citation>
    <scope>NUCLEOTIDE SEQUENCE [LARGE SCALE GENOMIC DNA]</scope>
    <source>
        <strain evidence="10 11">CBS 151.66</strain>
    </source>
</reference>
<dbReference type="AlphaFoldDB" id="A0A5N5WJZ2"/>
<keyword evidence="2 6" id="KW-0645">Protease</keyword>
<dbReference type="PANTHER" id="PTHR10183">
    <property type="entry name" value="CALPAIN"/>
    <property type="match status" value="1"/>
</dbReference>
<keyword evidence="11" id="KW-1185">Reference proteome</keyword>
<dbReference type="PRINTS" id="PR00704">
    <property type="entry name" value="CALPAIN"/>
</dbReference>
<keyword evidence="4 6" id="KW-0788">Thiol protease</keyword>
<dbReference type="InterPro" id="IPR001300">
    <property type="entry name" value="Peptidase_C2_calpain_cat"/>
</dbReference>
<evidence type="ECO:0000313" key="10">
    <source>
        <dbReference type="EMBL" id="KAB8067977.1"/>
    </source>
</evidence>
<feature type="region of interest" description="Disordered" evidence="8">
    <location>
        <begin position="794"/>
        <end position="815"/>
    </location>
</feature>
<feature type="coiled-coil region" evidence="7">
    <location>
        <begin position="586"/>
        <end position="619"/>
    </location>
</feature>
<evidence type="ECO:0000256" key="2">
    <source>
        <dbReference type="ARBA" id="ARBA00022670"/>
    </source>
</evidence>
<evidence type="ECO:0000256" key="7">
    <source>
        <dbReference type="SAM" id="Coils"/>
    </source>
</evidence>